<dbReference type="Proteomes" id="UP000036681">
    <property type="component" value="Unplaced"/>
</dbReference>
<keyword evidence="1" id="KW-1185">Reference proteome</keyword>
<accession>A0A0M3IH15</accession>
<protein>
    <submittedName>
        <fullName evidence="2">CCR4-NOT transcription complex subunit 11</fullName>
    </submittedName>
</protein>
<evidence type="ECO:0000313" key="1">
    <source>
        <dbReference type="Proteomes" id="UP000036681"/>
    </source>
</evidence>
<evidence type="ECO:0000313" key="2">
    <source>
        <dbReference type="WBParaSite" id="ALUE_0001765101-mRNA-1"/>
    </source>
</evidence>
<sequence>MCVSQLVGILNESFFNDCPLLEAVRCSQSTKQKKAQQMICAYLLFDRMLLEMVCALCNSLPSVELEAINKTTDEGKSSLKQLLNDVVSANLLPEYTTFFIEAVVDFTINKPALPINQMGKLLGVFSLDVRLRSRSASYVRFNDLSGDHLRKMQQFSPTFVNRCNLSDSLNQLMNAC</sequence>
<proteinExistence type="predicted"/>
<reference evidence="2" key="1">
    <citation type="submission" date="2017-02" db="UniProtKB">
        <authorList>
            <consortium name="WormBaseParasite"/>
        </authorList>
    </citation>
    <scope>IDENTIFICATION</scope>
</reference>
<dbReference type="AlphaFoldDB" id="A0A0M3IH15"/>
<name>A0A0M3IH15_ASCLU</name>
<organism evidence="1 2">
    <name type="scientific">Ascaris lumbricoides</name>
    <name type="common">Giant roundworm</name>
    <dbReference type="NCBI Taxonomy" id="6252"/>
    <lineage>
        <taxon>Eukaryota</taxon>
        <taxon>Metazoa</taxon>
        <taxon>Ecdysozoa</taxon>
        <taxon>Nematoda</taxon>
        <taxon>Chromadorea</taxon>
        <taxon>Rhabditida</taxon>
        <taxon>Spirurina</taxon>
        <taxon>Ascaridomorpha</taxon>
        <taxon>Ascaridoidea</taxon>
        <taxon>Ascarididae</taxon>
        <taxon>Ascaris</taxon>
    </lineage>
</organism>
<dbReference type="WBParaSite" id="ALUE_0001765101-mRNA-1">
    <property type="protein sequence ID" value="ALUE_0001765101-mRNA-1"/>
    <property type="gene ID" value="ALUE_0001765101"/>
</dbReference>